<dbReference type="GO" id="GO:0004197">
    <property type="term" value="F:cysteine-type endopeptidase activity"/>
    <property type="evidence" value="ECO:0007669"/>
    <property type="project" value="InterPro"/>
</dbReference>
<evidence type="ECO:0000313" key="3">
    <source>
        <dbReference type="EMBL" id="ANF07008.1"/>
    </source>
</evidence>
<dbReference type="InterPro" id="IPR050452">
    <property type="entry name" value="Metacaspase"/>
</dbReference>
<dbReference type="PANTHER" id="PTHR48104">
    <property type="entry name" value="METACASPASE-4"/>
    <property type="match status" value="1"/>
</dbReference>
<comment type="similarity">
    <text evidence="1">Belongs to the peptidase C14B family.</text>
</comment>
<feature type="domain" description="Peptidase C14 caspase" evidence="2">
    <location>
        <begin position="35"/>
        <end position="290"/>
    </location>
</feature>
<protein>
    <recommendedName>
        <fullName evidence="2">Peptidase C14 caspase domain-containing protein</fullName>
    </recommendedName>
</protein>
<gene>
    <name evidence="3" type="ORF">FVEG_03181</name>
</gene>
<dbReference type="Gene3D" id="3.40.50.1460">
    <property type="match status" value="1"/>
</dbReference>
<evidence type="ECO:0000259" key="2">
    <source>
        <dbReference type="Pfam" id="PF00656"/>
    </source>
</evidence>
<dbReference type="InterPro" id="IPR011600">
    <property type="entry name" value="Pept_C14_caspase"/>
</dbReference>
<dbReference type="AlphaFoldDB" id="A0A172WC21"/>
<name>A0A172WC21_GIBMO</name>
<dbReference type="GO" id="GO:0006508">
    <property type="term" value="P:proteolysis"/>
    <property type="evidence" value="ECO:0007669"/>
    <property type="project" value="InterPro"/>
</dbReference>
<accession>A0A172WC21</accession>
<dbReference type="PANTHER" id="PTHR48104:SF30">
    <property type="entry name" value="METACASPASE-1"/>
    <property type="match status" value="1"/>
</dbReference>
<evidence type="ECO:0000256" key="1">
    <source>
        <dbReference type="ARBA" id="ARBA00009005"/>
    </source>
</evidence>
<proteinExistence type="inferred from homology"/>
<dbReference type="GO" id="GO:0005737">
    <property type="term" value="C:cytoplasm"/>
    <property type="evidence" value="ECO:0007669"/>
    <property type="project" value="TreeGrafter"/>
</dbReference>
<reference evidence="3" key="1">
    <citation type="journal article" date="2016" name="G3 (Bethesda)">
        <title>A Meiotic Drive Element in the Maize Pathogen Fusarium verticillioides Is Located Within a 102 kb Region of Chromosome V.</title>
        <authorList>
            <person name="Pyle J."/>
            <person name="Patel T."/>
            <person name="Merrill B."/>
            <person name="Nsokoshi C."/>
            <person name="McCall M."/>
            <person name="Proctor R.H."/>
            <person name="Brown D.W."/>
            <person name="Hammond T.M."/>
        </authorList>
    </citation>
    <scope>NUCLEOTIDE SEQUENCE</scope>
    <source>
        <strain evidence="3">FGSC 7603</strain>
    </source>
</reference>
<dbReference type="Pfam" id="PF00656">
    <property type="entry name" value="Peptidase_C14"/>
    <property type="match status" value="1"/>
</dbReference>
<dbReference type="EMBL" id="KU963213">
    <property type="protein sequence ID" value="ANF07008.1"/>
    <property type="molecule type" value="Genomic_DNA"/>
</dbReference>
<sequence length="667" mass="74701">MGPPGSETTRWAILIGVGVTISRKNKDSRALVSDRSLQGAVNDIHSMEKYLDSRRFAVNTTRLTATKSKDSPLKSAESFDQLPTLDNVVSALKKVLKTSKQNDHVYIHYSGHGSCRAMDGAVALELVNPLTLETEYLYGTVLRSAMNKMIERGLTVTLVLDCCFSGSVLRDDRPDVGDIRYMDHHTDYDTSFDNPFDDTEPEELRDGVVTLSRLLDPQGYTIIAACGPHEVASELKFEGGATSGALSYFLINSLVLLSRRGTQVSNEMLHQHLRAQFHARLPDQTPMLYGHRGFAFFGDFSGDTRHANVSTTSMHRSMEDDCLILHAGQAHGVHKNDEYALTPFDTTINPKHRNSIRSRVYEVDYLSSKMETVDPINKAVIARGSTWEANLLTSFSRRKIQICLDLDKSVCAALIQAASATTYLELCHKSSTDRMRTPLSYVVIKTPKDYEIRDLTAKHACVVARIPYESKENSGALFDTLDHISRYKFFEGIENRLSSSALEKSFSLQYSERPSPDGCFDIKHGQTLTITMKNLSSRPLHLGVYLFTEFWEIRNLMSESGEDAHVTIKPKGHKDSGTQELPFTMTVPKMASDQRLSGTEDIVKLFITSRPFVFPGMVLSKLQHGRNREAADPLDCLLQGLNGDLPGNRGDEKCEWTTRNYLIRTYL</sequence>
<organism evidence="3">
    <name type="scientific">Gibberella moniliformis</name>
    <name type="common">Maize ear and stalk rot fungus</name>
    <name type="synonym">Fusarium verticillioides</name>
    <dbReference type="NCBI Taxonomy" id="117187"/>
    <lineage>
        <taxon>Eukaryota</taxon>
        <taxon>Fungi</taxon>
        <taxon>Dikarya</taxon>
        <taxon>Ascomycota</taxon>
        <taxon>Pezizomycotina</taxon>
        <taxon>Sordariomycetes</taxon>
        <taxon>Hypocreomycetidae</taxon>
        <taxon>Hypocreales</taxon>
        <taxon>Nectriaceae</taxon>
        <taxon>Fusarium</taxon>
        <taxon>Fusarium fujikuroi species complex</taxon>
    </lineage>
</organism>